<evidence type="ECO:0000313" key="1">
    <source>
        <dbReference type="EMBL" id="PBL01945.1"/>
    </source>
</evidence>
<evidence type="ECO:0000313" key="2">
    <source>
        <dbReference type="Proteomes" id="UP000217790"/>
    </source>
</evidence>
<gene>
    <name evidence="1" type="ORF">ARMGADRAFT_233290</name>
</gene>
<evidence type="ECO:0008006" key="3">
    <source>
        <dbReference type="Google" id="ProtNLM"/>
    </source>
</evidence>
<sequence>MTPKPIILRLRPSRSELSRGAGIKAAPGCDQSPFHLSPSLPSFFLSLFRYWAAPPTLSRSLSSRLCYSLRRYFLSMRYSTSILALAAPLAAFAAPARFYGKRSDTDILVLKFADVLEQFESSFYQSALAKFQASDFTAAGFLSPSVPTELFTVIQSDEATHSATLQSAGQQPVTSCTFNFDSALTDVATMAATARVVENLGVAAYLGAAPLLSDPVLLQAAGSILTVEARHQTVLNLLSGTGNAIPQAFDIGFTPQEVLAVASPFLGDGCDLGVTANPTLTITNTGSVGAGTLLTFQSSALNGSSDNLFCQMLVGGAPFSISLPLSACIVPQGIDGPVALFITSDSQPLLNNVRDRATTQLVAGPTMAFIDSSSQTIGQLVRSSVASSASNGTVTVTTSTISPDQASSIIASASAETATATVAAATAAVSAANASGAASTAPIGASANGPSADGKLTVLGFS</sequence>
<dbReference type="STRING" id="47427.A0A2H3E716"/>
<accession>A0A2H3E716</accession>
<dbReference type="InParanoid" id="A0A2H3E716"/>
<protein>
    <recommendedName>
        <fullName evidence="3">Ferritin-like domain-containing protein</fullName>
    </recommendedName>
</protein>
<dbReference type="OMA" id="NGPVAIW"/>
<dbReference type="OrthoDB" id="1001765at2759"/>
<dbReference type="AlphaFoldDB" id="A0A2H3E716"/>
<reference evidence="2" key="1">
    <citation type="journal article" date="2017" name="Nat. Ecol. Evol.">
        <title>Genome expansion and lineage-specific genetic innovations in the forest pathogenic fungi Armillaria.</title>
        <authorList>
            <person name="Sipos G."/>
            <person name="Prasanna A.N."/>
            <person name="Walter M.C."/>
            <person name="O'Connor E."/>
            <person name="Balint B."/>
            <person name="Krizsan K."/>
            <person name="Kiss B."/>
            <person name="Hess J."/>
            <person name="Varga T."/>
            <person name="Slot J."/>
            <person name="Riley R."/>
            <person name="Boka B."/>
            <person name="Rigling D."/>
            <person name="Barry K."/>
            <person name="Lee J."/>
            <person name="Mihaltcheva S."/>
            <person name="LaButti K."/>
            <person name="Lipzen A."/>
            <person name="Waldron R."/>
            <person name="Moloney N.M."/>
            <person name="Sperisen C."/>
            <person name="Kredics L."/>
            <person name="Vagvoelgyi C."/>
            <person name="Patrignani A."/>
            <person name="Fitzpatrick D."/>
            <person name="Nagy I."/>
            <person name="Doyle S."/>
            <person name="Anderson J.B."/>
            <person name="Grigoriev I.V."/>
            <person name="Gueldener U."/>
            <person name="Muensterkoetter M."/>
            <person name="Nagy L.G."/>
        </authorList>
    </citation>
    <scope>NUCLEOTIDE SEQUENCE [LARGE SCALE GENOMIC DNA]</scope>
    <source>
        <strain evidence="2">Ar21-2</strain>
    </source>
</reference>
<organism evidence="1 2">
    <name type="scientific">Armillaria gallica</name>
    <name type="common">Bulbous honey fungus</name>
    <name type="synonym">Armillaria bulbosa</name>
    <dbReference type="NCBI Taxonomy" id="47427"/>
    <lineage>
        <taxon>Eukaryota</taxon>
        <taxon>Fungi</taxon>
        <taxon>Dikarya</taxon>
        <taxon>Basidiomycota</taxon>
        <taxon>Agaricomycotina</taxon>
        <taxon>Agaricomycetes</taxon>
        <taxon>Agaricomycetidae</taxon>
        <taxon>Agaricales</taxon>
        <taxon>Marasmiineae</taxon>
        <taxon>Physalacriaceae</taxon>
        <taxon>Armillaria</taxon>
    </lineage>
</organism>
<dbReference type="Pfam" id="PF13668">
    <property type="entry name" value="Ferritin_2"/>
    <property type="match status" value="1"/>
</dbReference>
<keyword evidence="2" id="KW-1185">Reference proteome</keyword>
<dbReference type="Proteomes" id="UP000217790">
    <property type="component" value="Unassembled WGS sequence"/>
</dbReference>
<dbReference type="SUPFAM" id="SSF47240">
    <property type="entry name" value="Ferritin-like"/>
    <property type="match status" value="1"/>
</dbReference>
<proteinExistence type="predicted"/>
<dbReference type="CDD" id="cd00657">
    <property type="entry name" value="Ferritin_like"/>
    <property type="match status" value="1"/>
</dbReference>
<dbReference type="InterPro" id="IPR009078">
    <property type="entry name" value="Ferritin-like_SF"/>
</dbReference>
<dbReference type="EMBL" id="KZ293645">
    <property type="protein sequence ID" value="PBL01945.1"/>
    <property type="molecule type" value="Genomic_DNA"/>
</dbReference>
<name>A0A2H3E716_ARMGA</name>